<keyword evidence="1" id="KW-1133">Transmembrane helix</keyword>
<feature type="transmembrane region" description="Helical" evidence="1">
    <location>
        <begin position="54"/>
        <end position="75"/>
    </location>
</feature>
<protein>
    <submittedName>
        <fullName evidence="2">Uncharacterized protein</fullName>
    </submittedName>
</protein>
<keyword evidence="1" id="KW-0472">Membrane</keyword>
<keyword evidence="3" id="KW-1185">Reference proteome</keyword>
<feature type="transmembrane region" description="Helical" evidence="1">
    <location>
        <begin position="81"/>
        <end position="103"/>
    </location>
</feature>
<keyword evidence="1" id="KW-0812">Transmembrane</keyword>
<accession>A0A8F6U062</accession>
<proteinExistence type="predicted"/>
<gene>
    <name evidence="2" type="ORF">KYE46_08055</name>
</gene>
<evidence type="ECO:0000256" key="1">
    <source>
        <dbReference type="SAM" id="Phobius"/>
    </source>
</evidence>
<dbReference type="Proteomes" id="UP000825009">
    <property type="component" value="Chromosome"/>
</dbReference>
<reference evidence="2 3" key="1">
    <citation type="submission" date="2021-07" db="EMBL/GenBank/DDBJ databases">
        <title>A novel Jannaschia species isolated from marine dinoflagellate Ceratoperidinium margalefii.</title>
        <authorList>
            <person name="Jiang Y."/>
            <person name="Li Z."/>
        </authorList>
    </citation>
    <scope>NUCLEOTIDE SEQUENCE [LARGE SCALE GENOMIC DNA]</scope>
    <source>
        <strain evidence="2 3">J12C1-MA-4</strain>
    </source>
</reference>
<dbReference type="AlphaFoldDB" id="A0A8F6U062"/>
<evidence type="ECO:0000313" key="3">
    <source>
        <dbReference type="Proteomes" id="UP000825009"/>
    </source>
</evidence>
<name>A0A8F6U062_9RHOB</name>
<dbReference type="EMBL" id="CP079194">
    <property type="protein sequence ID" value="QXT41148.1"/>
    <property type="molecule type" value="Genomic_DNA"/>
</dbReference>
<organism evidence="2 3">
    <name type="scientific">Gymnodinialimonas ceratoperidinii</name>
    <dbReference type="NCBI Taxonomy" id="2856823"/>
    <lineage>
        <taxon>Bacteria</taxon>
        <taxon>Pseudomonadati</taxon>
        <taxon>Pseudomonadota</taxon>
        <taxon>Alphaproteobacteria</taxon>
        <taxon>Rhodobacterales</taxon>
        <taxon>Paracoccaceae</taxon>
        <taxon>Gymnodinialimonas</taxon>
    </lineage>
</organism>
<dbReference type="KEGG" id="gce:KYE46_08055"/>
<dbReference type="RefSeq" id="WP_219004805.1">
    <property type="nucleotide sequence ID" value="NZ_CP079194.1"/>
</dbReference>
<sequence>MKRLIDTNLNWILFDSIQLDTAASETHSFRLGAIMNFNRTNYGAARGVLGFSEFILWCGVGWGIIVAILAGGAASRGYGSSGLLAAVPGISISIFCFVGVVLVQMGKASVDTADYSYQMLSVARDQLAVSKQGLSTASAPTTYADQAVNSVERQAAQPVPVPTPVPAKDPELNKDNWDYRGMRINRSDLGFLVDGKNFDSLELAKLYVDGEALRLRMNGPSGGSL</sequence>
<evidence type="ECO:0000313" key="2">
    <source>
        <dbReference type="EMBL" id="QXT41148.1"/>
    </source>
</evidence>